<reference evidence="1 2" key="1">
    <citation type="submission" date="2020-08" db="EMBL/GenBank/DDBJ databases">
        <title>Genome public.</title>
        <authorList>
            <person name="Liu C."/>
            <person name="Sun Q."/>
        </authorList>
    </citation>
    <scope>NUCLEOTIDE SEQUENCE [LARGE SCALE GENOMIC DNA]</scope>
    <source>
        <strain evidence="1 2">NSJ-36</strain>
    </source>
</reference>
<organism evidence="1 2">
    <name type="scientific">Dorea hominis</name>
    <dbReference type="NCBI Taxonomy" id="2763040"/>
    <lineage>
        <taxon>Bacteria</taxon>
        <taxon>Bacillati</taxon>
        <taxon>Bacillota</taxon>
        <taxon>Clostridia</taxon>
        <taxon>Lachnospirales</taxon>
        <taxon>Lachnospiraceae</taxon>
        <taxon>Dorea</taxon>
    </lineage>
</organism>
<accession>A0ABR7EUN8</accession>
<evidence type="ECO:0000313" key="2">
    <source>
        <dbReference type="Proteomes" id="UP000647235"/>
    </source>
</evidence>
<dbReference type="EMBL" id="JACOOY010000007">
    <property type="protein sequence ID" value="MBC5665076.1"/>
    <property type="molecule type" value="Genomic_DNA"/>
</dbReference>
<keyword evidence="2" id="KW-1185">Reference proteome</keyword>
<sequence>MEKMDVLEMLREAEDIYVIYSACTNMPFVYCDPETYDDEVILFDSEEEAKKQADRMLDAKIPVRLVNVKKEHRLEFFTGLFPMGVNCILVCTGEEKVQVQLNDLVIRTAEEDLPEDEPRIENPELHLTALYFVQELRRNPEEMTEEMDALNEEMMAHFYEGKYLVAVQEDNQIPALRRTSGKVYQPIFTDLMEFVKFDKEQKYRALIMDAETVAKQLPDGMEGVAINPFGVNVLLDISKSTASEEE</sequence>
<gene>
    <name evidence="1" type="ORF">H8S07_07260</name>
</gene>
<comment type="caution">
    <text evidence="1">The sequence shown here is derived from an EMBL/GenBank/DDBJ whole genome shotgun (WGS) entry which is preliminary data.</text>
</comment>
<proteinExistence type="predicted"/>
<dbReference type="Proteomes" id="UP000647235">
    <property type="component" value="Unassembled WGS sequence"/>
</dbReference>
<protein>
    <submittedName>
        <fullName evidence="1">SseB family protein</fullName>
    </submittedName>
</protein>
<dbReference type="RefSeq" id="WP_021861259.1">
    <property type="nucleotide sequence ID" value="NZ_JACOOY010000007.1"/>
</dbReference>
<evidence type="ECO:0000313" key="1">
    <source>
        <dbReference type="EMBL" id="MBC5665076.1"/>
    </source>
</evidence>
<name>A0ABR7EUN8_9FIRM</name>